<proteinExistence type="predicted"/>
<dbReference type="Proteomes" id="UP000029413">
    <property type="component" value="Chromosome 1"/>
</dbReference>
<dbReference type="AlphaFoldDB" id="A0AAN0VML9"/>
<keyword evidence="3" id="KW-1185">Reference proteome</keyword>
<accession>A0AAN0VML9</accession>
<name>A0AAN0VML9_9BURK</name>
<feature type="compositionally biased region" description="Basic and acidic residues" evidence="1">
    <location>
        <begin position="199"/>
        <end position="216"/>
    </location>
</feature>
<feature type="region of interest" description="Disordered" evidence="1">
    <location>
        <begin position="199"/>
        <end position="227"/>
    </location>
</feature>
<evidence type="ECO:0000256" key="1">
    <source>
        <dbReference type="SAM" id="MobiDB-lite"/>
    </source>
</evidence>
<gene>
    <name evidence="2" type="ORF">DM39_1531</name>
</gene>
<reference evidence="2 3" key="1">
    <citation type="submission" date="2014-05" db="EMBL/GenBank/DDBJ databases">
        <authorList>
            <person name="Bishop-Lilly K.A."/>
            <person name="Broomall S.M."/>
            <person name="Chain P.S."/>
            <person name="Chertkov O."/>
            <person name="Coyne S.R."/>
            <person name="Daligault H.E."/>
            <person name="Davenport K.W."/>
            <person name="Erkkila T."/>
            <person name="Frey K.G."/>
            <person name="Gibbons H.S."/>
            <person name="Gu W."/>
            <person name="Jaissle J."/>
            <person name="Johnson S.L."/>
            <person name="Koroleva G.I."/>
            <person name="Ladner J.T."/>
            <person name="Lo C.-C."/>
            <person name="Minogue T.D."/>
            <person name="Munk C."/>
            <person name="Palacios G.F."/>
            <person name="Redden C.L."/>
            <person name="Rosenzweig C.N."/>
            <person name="Scholz M.B."/>
            <person name="Teshima H."/>
            <person name="Xu Y."/>
        </authorList>
    </citation>
    <scope>NUCLEOTIDE SEQUENCE [LARGE SCALE GENOMIC DNA]</scope>
    <source>
        <strain evidence="2 3">DDS 22E-1</strain>
    </source>
</reference>
<dbReference type="InterPro" id="IPR003458">
    <property type="entry name" value="Phage_T4_Gp38_tail_assem"/>
</dbReference>
<protein>
    <submittedName>
        <fullName evidence="2">Caudovirales tail fiber assembly family protein</fullName>
    </submittedName>
</protein>
<dbReference type="KEGG" id="bcen:DM39_1531"/>
<dbReference type="Pfam" id="PF02413">
    <property type="entry name" value="Caudo_TAP"/>
    <property type="match status" value="1"/>
</dbReference>
<evidence type="ECO:0000313" key="3">
    <source>
        <dbReference type="Proteomes" id="UP000029413"/>
    </source>
</evidence>
<dbReference type="EMBL" id="CP007783">
    <property type="protein sequence ID" value="AIO32976.1"/>
    <property type="molecule type" value="Genomic_DNA"/>
</dbReference>
<sequence>MKLRIYHYDFHTGAYIGQGEADPDPMNEGGWLIPAFATPEQPAPSSAREWPFRCDEQWVNKPDFRGVALYRTADGTEASIDVPGVSPQEVGLTEKTRPGAEYIWRDGAWQLDEAAVAKLAKEAAMAEFEAKLANAREATLGLSDAMAAGLLDDMQSATFRVWAAYQQALVRELRNPRFPDVAWPPEPTERDIALAAEEMRKKREAEEAERKRREDAMNVLDVGENTT</sequence>
<evidence type="ECO:0000313" key="2">
    <source>
        <dbReference type="EMBL" id="AIO32976.1"/>
    </source>
</evidence>
<organism evidence="2 3">
    <name type="scientific">Burkholderia cenocepacia</name>
    <dbReference type="NCBI Taxonomy" id="95486"/>
    <lineage>
        <taxon>Bacteria</taxon>
        <taxon>Pseudomonadati</taxon>
        <taxon>Pseudomonadota</taxon>
        <taxon>Betaproteobacteria</taxon>
        <taxon>Burkholderiales</taxon>
        <taxon>Burkholderiaceae</taxon>
        <taxon>Burkholderia</taxon>
        <taxon>Burkholderia cepacia complex</taxon>
    </lineage>
</organism>